<evidence type="ECO:0000313" key="6">
    <source>
        <dbReference type="Proteomes" id="UP000710815"/>
    </source>
</evidence>
<evidence type="ECO:0000259" key="4">
    <source>
        <dbReference type="PROSITE" id="PS50901"/>
    </source>
</evidence>
<dbReference type="PANTHER" id="PTHR22683">
    <property type="entry name" value="SPORULATION PROTEIN RELATED"/>
    <property type="match status" value="1"/>
</dbReference>
<dbReference type="Pfam" id="PF01580">
    <property type="entry name" value="FtsK_SpoIIIE"/>
    <property type="match status" value="1"/>
</dbReference>
<feature type="domain" description="FtsK" evidence="4">
    <location>
        <begin position="9"/>
        <end position="204"/>
    </location>
</feature>
<evidence type="ECO:0000256" key="3">
    <source>
        <dbReference type="PROSITE-ProRule" id="PRU00289"/>
    </source>
</evidence>
<dbReference type="Gene3D" id="3.40.50.300">
    <property type="entry name" value="P-loop containing nucleotide triphosphate hydrolases"/>
    <property type="match status" value="1"/>
</dbReference>
<dbReference type="RefSeq" id="WP_241512729.1">
    <property type="nucleotide sequence ID" value="NZ_JAFEJT020000002.1"/>
</dbReference>
<evidence type="ECO:0000256" key="1">
    <source>
        <dbReference type="ARBA" id="ARBA00022741"/>
    </source>
</evidence>
<gene>
    <name evidence="5" type="ORF">JS533_001110</name>
</gene>
<proteinExistence type="predicted"/>
<dbReference type="InterPro" id="IPR027417">
    <property type="entry name" value="P-loop_NTPase"/>
</dbReference>
<dbReference type="PROSITE" id="PS50901">
    <property type="entry name" value="FTSK"/>
    <property type="match status" value="1"/>
</dbReference>
<keyword evidence="2 3" id="KW-0067">ATP-binding</keyword>
<evidence type="ECO:0000256" key="2">
    <source>
        <dbReference type="ARBA" id="ARBA00022840"/>
    </source>
</evidence>
<dbReference type="SUPFAM" id="SSF52540">
    <property type="entry name" value="P-loop containing nucleoside triphosphate hydrolases"/>
    <property type="match status" value="1"/>
</dbReference>
<comment type="caution">
    <text evidence="5">The sequence shown here is derived from an EMBL/GenBank/DDBJ whole genome shotgun (WGS) entry which is preliminary data.</text>
</comment>
<dbReference type="PANTHER" id="PTHR22683:SF41">
    <property type="entry name" value="DNA TRANSLOCASE FTSK"/>
    <property type="match status" value="1"/>
</dbReference>
<protein>
    <recommendedName>
        <fullName evidence="4">FtsK domain-containing protein</fullName>
    </recommendedName>
</protein>
<keyword evidence="6" id="KW-1185">Reference proteome</keyword>
<dbReference type="InterPro" id="IPR002543">
    <property type="entry name" value="FtsK_dom"/>
</dbReference>
<name>A0ABS9VS21_9BIFI</name>
<reference evidence="5 6" key="2">
    <citation type="journal article" date="2021" name="Syst. Appl. Microbiol.">
        <title>Phylogenetic classification of ten novel species belonging to the genus Bifidobacterium comprising B. phasiani sp. nov., B. pongonis sp. nov., B. saguinibicoloris sp. nov., B. colobi sp. nov., B. simiiventris sp. nov., B. santillanense sp. nov., B. miconis sp. nov., B. amazonense sp. nov., B. pluvialisilvae sp. nov., and B. miconisargentati sp. nov.</title>
        <authorList>
            <person name="Lugli G.A."/>
            <person name="Calvete-Torre I."/>
            <person name="Alessandri G."/>
            <person name="Milani C."/>
            <person name="Turroni F."/>
            <person name="Laiolo P."/>
            <person name="Ossiprandi M.C."/>
            <person name="Margolles A."/>
            <person name="Ruiz L."/>
            <person name="Ventura M."/>
        </authorList>
    </citation>
    <scope>NUCLEOTIDE SEQUENCE [LARGE SCALE GENOMIC DNA]</scope>
    <source>
        <strain evidence="5 6">MA1</strain>
    </source>
</reference>
<reference evidence="5 6" key="1">
    <citation type="journal article" date="2021" name="Environ. Microbiol.">
        <title>Genetic insights into the dark matter of the mammalian gut microbiota through targeted genome reconstruction.</title>
        <authorList>
            <person name="Lugli G.A."/>
            <person name="Alessandri G."/>
            <person name="Milani C."/>
            <person name="Viappiani A."/>
            <person name="Fontana F."/>
            <person name="Tarracchini C."/>
            <person name="Mancabelli L."/>
            <person name="Argentini C."/>
            <person name="Ruiz L."/>
            <person name="Margolles A."/>
            <person name="van Sinderen D."/>
            <person name="Turroni F."/>
            <person name="Ventura M."/>
        </authorList>
    </citation>
    <scope>NUCLEOTIDE SEQUENCE [LARGE SCALE GENOMIC DNA]</scope>
    <source>
        <strain evidence="5 6">MA1</strain>
    </source>
</reference>
<evidence type="ECO:0000313" key="5">
    <source>
        <dbReference type="EMBL" id="MCH9274887.1"/>
    </source>
</evidence>
<dbReference type="EMBL" id="JAFEJT020000002">
    <property type="protein sequence ID" value="MCH9274887.1"/>
    <property type="molecule type" value="Genomic_DNA"/>
</dbReference>
<dbReference type="Proteomes" id="UP000710815">
    <property type="component" value="Unassembled WGS sequence"/>
</dbReference>
<sequence length="268" mass="28652">MSLGVDAYGRPVAYDMATPSHLLVAGQTRSGKSVLMQSLLAQLAAVPGVVLAGSDPSGILLAPVAEAGRYGGRIALGTEDAASHLDAFAWLDRVFRDRQRLLVRQGRDKIDVDDPATPLVVFVAEEYLSLTQLVAATDAASSPRGRDAARLKALVLSLSAQALKCGIRMIVSVQRSDAEFLGGPARSNLATRILLRSEPEASRMVFPDLSDGDRDWIARALPGCGLVEAPGLPRQRFRGYDYPYAAYRDRVRYCASVRGATRGPEGGA</sequence>
<feature type="binding site" evidence="3">
    <location>
        <begin position="26"/>
        <end position="33"/>
    </location>
    <ligand>
        <name>ATP</name>
        <dbReference type="ChEBI" id="CHEBI:30616"/>
    </ligand>
</feature>
<keyword evidence="1 3" id="KW-0547">Nucleotide-binding</keyword>
<accession>A0ABS9VS21</accession>
<dbReference type="InterPro" id="IPR050206">
    <property type="entry name" value="FtsK/SpoIIIE/SftA"/>
</dbReference>
<organism evidence="5 6">
    <name type="scientific">Bifidobacterium amazonense</name>
    <dbReference type="NCBI Taxonomy" id="2809027"/>
    <lineage>
        <taxon>Bacteria</taxon>
        <taxon>Bacillati</taxon>
        <taxon>Actinomycetota</taxon>
        <taxon>Actinomycetes</taxon>
        <taxon>Bifidobacteriales</taxon>
        <taxon>Bifidobacteriaceae</taxon>
        <taxon>Bifidobacterium</taxon>
    </lineage>
</organism>